<dbReference type="RefSeq" id="WP_197012377.1">
    <property type="nucleotide sequence ID" value="NZ_BAABES010000010.1"/>
</dbReference>
<comment type="caution">
    <text evidence="2">The sequence shown here is derived from an EMBL/GenBank/DDBJ whole genome shotgun (WGS) entry which is preliminary data.</text>
</comment>
<evidence type="ECO:0000313" key="2">
    <source>
        <dbReference type="EMBL" id="MBG6089831.1"/>
    </source>
</evidence>
<feature type="compositionally biased region" description="Polar residues" evidence="1">
    <location>
        <begin position="187"/>
        <end position="196"/>
    </location>
</feature>
<feature type="region of interest" description="Disordered" evidence="1">
    <location>
        <begin position="150"/>
        <end position="210"/>
    </location>
</feature>
<dbReference type="EMBL" id="JADOUA010000001">
    <property type="protein sequence ID" value="MBG6089831.1"/>
    <property type="molecule type" value="Genomic_DNA"/>
</dbReference>
<protein>
    <recommendedName>
        <fullName evidence="4">Helix-turn-helix domain-containing protein</fullName>
    </recommendedName>
</protein>
<proteinExistence type="predicted"/>
<evidence type="ECO:0000313" key="3">
    <source>
        <dbReference type="Proteomes" id="UP000614047"/>
    </source>
</evidence>
<dbReference type="SUPFAM" id="SSF46785">
    <property type="entry name" value="Winged helix' DNA-binding domain"/>
    <property type="match status" value="1"/>
</dbReference>
<dbReference type="InterPro" id="IPR036390">
    <property type="entry name" value="WH_DNA-bd_sf"/>
</dbReference>
<accession>A0A931DLM0</accession>
<keyword evidence="3" id="KW-1185">Reference proteome</keyword>
<sequence>MGKAPEDRGFKFEWERKVAECRLGAATKSVAAWLSHHANSNGTNAHPGLRRLVHETELSERTVRRCLEQLREIGLIVRTLKGSTAAKRNFADAYDLAIPADLEARVRLESKPDSRRTGRGRGGMANHVRWHDQRGKFEPSCIHCAEAQEQFGPPRGAPRDGATPLRPPAKRTPTTGQTDPDHRSVEQYHQASTTKPSQHHAARPSAGARASSRAASSFAAYDFINESVGGLDPVEASTTDAMLADGAEPKAVINRIRKMREAA</sequence>
<evidence type="ECO:0008006" key="4">
    <source>
        <dbReference type="Google" id="ProtNLM"/>
    </source>
</evidence>
<dbReference type="Proteomes" id="UP000614047">
    <property type="component" value="Unassembled WGS sequence"/>
</dbReference>
<dbReference type="AlphaFoldDB" id="A0A931DLM0"/>
<gene>
    <name evidence="2" type="ORF">IW256_003944</name>
</gene>
<name>A0A931DLM0_9ACTN</name>
<evidence type="ECO:0000256" key="1">
    <source>
        <dbReference type="SAM" id="MobiDB-lite"/>
    </source>
</evidence>
<reference evidence="2" key="1">
    <citation type="submission" date="2020-11" db="EMBL/GenBank/DDBJ databases">
        <title>Sequencing the genomes of 1000 actinobacteria strains.</title>
        <authorList>
            <person name="Klenk H.-P."/>
        </authorList>
    </citation>
    <scope>NUCLEOTIDE SEQUENCE</scope>
    <source>
        <strain evidence="2">DSM 43175</strain>
    </source>
</reference>
<organism evidence="2 3">
    <name type="scientific">Actinomadura viridis</name>
    <dbReference type="NCBI Taxonomy" id="58110"/>
    <lineage>
        <taxon>Bacteria</taxon>
        <taxon>Bacillati</taxon>
        <taxon>Actinomycetota</taxon>
        <taxon>Actinomycetes</taxon>
        <taxon>Streptosporangiales</taxon>
        <taxon>Thermomonosporaceae</taxon>
        <taxon>Actinomadura</taxon>
    </lineage>
</organism>
<dbReference type="Pfam" id="PF13730">
    <property type="entry name" value="HTH_36"/>
    <property type="match status" value="1"/>
</dbReference>
<feature type="region of interest" description="Disordered" evidence="1">
    <location>
        <begin position="109"/>
        <end position="131"/>
    </location>
</feature>